<evidence type="ECO:0000256" key="5">
    <source>
        <dbReference type="ARBA" id="ARBA00022832"/>
    </source>
</evidence>
<evidence type="ECO:0000256" key="3">
    <source>
        <dbReference type="ARBA" id="ARBA00022516"/>
    </source>
</evidence>
<dbReference type="GO" id="GO:0044550">
    <property type="term" value="P:secondary metabolite biosynthetic process"/>
    <property type="evidence" value="ECO:0007669"/>
    <property type="project" value="TreeGrafter"/>
</dbReference>
<comment type="catalytic activity">
    <reaction evidence="10">
        <text>malonyl-[ACP] + acetyl-CoA + H(+) = 3-oxobutanoyl-[ACP] + CO2 + CoA</text>
        <dbReference type="Rhea" id="RHEA:12080"/>
        <dbReference type="Rhea" id="RHEA-COMP:9623"/>
        <dbReference type="Rhea" id="RHEA-COMP:9625"/>
        <dbReference type="ChEBI" id="CHEBI:15378"/>
        <dbReference type="ChEBI" id="CHEBI:16526"/>
        <dbReference type="ChEBI" id="CHEBI:57287"/>
        <dbReference type="ChEBI" id="CHEBI:57288"/>
        <dbReference type="ChEBI" id="CHEBI:78449"/>
        <dbReference type="ChEBI" id="CHEBI:78450"/>
        <dbReference type="EC" id="2.3.1.180"/>
    </reaction>
</comment>
<dbReference type="Proteomes" id="UP000320421">
    <property type="component" value="Chromosome"/>
</dbReference>
<evidence type="ECO:0000259" key="11">
    <source>
        <dbReference type="Pfam" id="PF08541"/>
    </source>
</evidence>
<dbReference type="GO" id="GO:0006633">
    <property type="term" value="P:fatty acid biosynthetic process"/>
    <property type="evidence" value="ECO:0007669"/>
    <property type="project" value="UniProtKB-UniRule"/>
</dbReference>
<dbReference type="CDD" id="cd00830">
    <property type="entry name" value="KAS_III"/>
    <property type="match status" value="1"/>
</dbReference>
<dbReference type="GO" id="GO:0033818">
    <property type="term" value="F:beta-ketoacyl-acyl-carrier-protein synthase III activity"/>
    <property type="evidence" value="ECO:0007669"/>
    <property type="project" value="UniProtKB-UniRule"/>
</dbReference>
<dbReference type="AlphaFoldDB" id="A0A517PLT6"/>
<sequence>MHKMSLKVQTKNQVNSNDLESVLDASGLLDQQISLAPENKKIESKRGRQVISQRTNSLLGVQIVSSGSYVPDNVVTNQDLQKRYGFDPEWIEQRTGILERRHAPEGIATSDLCYEAAQKAIRAARVNPEDIDLLIVGTFTPDFQCPSVACLVQDRLGLDAPAIDLQAACAGFMYALVTAAQYVATGNSKLALVIGGDCNSRIVNPEDRRVAPLFGDGAGAVLLAKGDPHQGLTCYQTGSDGSGCSLLDRPAGGTRNPATAEDIQEGRHFLNMDGRSVFKWAVRTVADSIDLMLTKTGMSVHDVDLFLMHQANIRIIDSACDQLGIPREKVYNNLDRYGNTSGGSIPIVLDEAFNAGRINRGDTILLSGFGAGLAWGTGLFRW</sequence>
<comment type="similarity">
    <text evidence="1 10">Belongs to the thiolase-like superfamily. FabH family.</text>
</comment>
<organism evidence="13 14">
    <name type="scientific">Gimesia chilikensis</name>
    <dbReference type="NCBI Taxonomy" id="2605989"/>
    <lineage>
        <taxon>Bacteria</taxon>
        <taxon>Pseudomonadati</taxon>
        <taxon>Planctomycetota</taxon>
        <taxon>Planctomycetia</taxon>
        <taxon>Planctomycetales</taxon>
        <taxon>Planctomycetaceae</taxon>
        <taxon>Gimesia</taxon>
    </lineage>
</organism>
<dbReference type="GO" id="GO:0004315">
    <property type="term" value="F:3-oxoacyl-[acyl-carrier-protein] synthase activity"/>
    <property type="evidence" value="ECO:0007669"/>
    <property type="project" value="InterPro"/>
</dbReference>
<feature type="active site" evidence="10">
    <location>
        <position position="309"/>
    </location>
</feature>
<dbReference type="Gene3D" id="3.40.47.10">
    <property type="match status" value="1"/>
</dbReference>
<protein>
    <recommendedName>
        <fullName evidence="10">Beta-ketoacyl-[acyl-carrier-protein] synthase III</fullName>
        <shortName evidence="10">Beta-ketoacyl-ACP synthase III</shortName>
        <shortName evidence="10">KAS III</shortName>
        <ecNumber evidence="10">2.3.1.180</ecNumber>
    </recommendedName>
    <alternativeName>
        <fullName evidence="10">3-oxoacyl-[acyl-carrier-protein] synthase 3</fullName>
    </alternativeName>
    <alternativeName>
        <fullName evidence="10">3-oxoacyl-[acyl-carrier-protein] synthase III</fullName>
    </alternativeName>
</protein>
<dbReference type="InterPro" id="IPR013751">
    <property type="entry name" value="ACP_syn_III_N"/>
</dbReference>
<keyword evidence="2 10" id="KW-0963">Cytoplasm</keyword>
<evidence type="ECO:0000256" key="4">
    <source>
        <dbReference type="ARBA" id="ARBA00022679"/>
    </source>
</evidence>
<evidence type="ECO:0000256" key="6">
    <source>
        <dbReference type="ARBA" id="ARBA00023098"/>
    </source>
</evidence>
<dbReference type="EMBL" id="CP036266">
    <property type="protein sequence ID" value="QDT20339.1"/>
    <property type="molecule type" value="Genomic_DNA"/>
</dbReference>
<dbReference type="Pfam" id="PF08545">
    <property type="entry name" value="ACP_syn_III"/>
    <property type="match status" value="1"/>
</dbReference>
<evidence type="ECO:0000313" key="14">
    <source>
        <dbReference type="Proteomes" id="UP000320421"/>
    </source>
</evidence>
<comment type="function">
    <text evidence="10">Catalyzes the condensation reaction of fatty acid synthesis by the addition to an acyl acceptor of two carbons from malonyl-ACP. Catalyzes the first condensation reaction which initiates fatty acid synthesis and may therefore play a role in governing the total rate of fatty acid production. Possesses both acetoacetyl-ACP synthase and acetyl transacylase activities. Its substrate specificity determines the biosynthesis of branched-chain and/or straight-chain of fatty acids.</text>
</comment>
<dbReference type="GO" id="GO:0005737">
    <property type="term" value="C:cytoplasm"/>
    <property type="evidence" value="ECO:0007669"/>
    <property type="project" value="UniProtKB-SubCell"/>
</dbReference>
<evidence type="ECO:0000256" key="8">
    <source>
        <dbReference type="ARBA" id="ARBA00023268"/>
    </source>
</evidence>
<name>A0A517PLT6_9PLAN</name>
<keyword evidence="6 10" id="KW-0443">Lipid metabolism</keyword>
<dbReference type="InterPro" id="IPR016039">
    <property type="entry name" value="Thiolase-like"/>
</dbReference>
<feature type="region of interest" description="ACP-binding" evidence="10">
    <location>
        <begin position="310"/>
        <end position="314"/>
    </location>
</feature>
<keyword evidence="5 10" id="KW-0276">Fatty acid metabolism</keyword>
<comment type="domain">
    <text evidence="10">The last Arg residue of the ACP-binding site is essential for the weak association between ACP/AcpP and FabH.</text>
</comment>
<evidence type="ECO:0000256" key="9">
    <source>
        <dbReference type="ARBA" id="ARBA00023315"/>
    </source>
</evidence>
<keyword evidence="8 10" id="KW-0511">Multifunctional enzyme</keyword>
<dbReference type="Pfam" id="PF08541">
    <property type="entry name" value="ACP_syn_III_C"/>
    <property type="match status" value="1"/>
</dbReference>
<proteinExistence type="inferred from homology"/>
<dbReference type="PANTHER" id="PTHR34069:SF2">
    <property type="entry name" value="BETA-KETOACYL-[ACYL-CARRIER-PROTEIN] SYNTHASE III"/>
    <property type="match status" value="1"/>
</dbReference>
<gene>
    <name evidence="13" type="primary">fabH_2</name>
    <name evidence="10" type="synonym">fabH</name>
    <name evidence="13" type="ORF">HG66A1_21250</name>
</gene>
<evidence type="ECO:0000256" key="2">
    <source>
        <dbReference type="ARBA" id="ARBA00022490"/>
    </source>
</evidence>
<keyword evidence="14" id="KW-1185">Reference proteome</keyword>
<dbReference type="SUPFAM" id="SSF53901">
    <property type="entry name" value="Thiolase-like"/>
    <property type="match status" value="1"/>
</dbReference>
<keyword evidence="4 10" id="KW-0808">Transferase</keyword>
<evidence type="ECO:0000313" key="13">
    <source>
        <dbReference type="EMBL" id="QDT20339.1"/>
    </source>
</evidence>
<comment type="pathway">
    <text evidence="10">Lipid metabolism; fatty acid biosynthesis.</text>
</comment>
<dbReference type="NCBIfam" id="NF006829">
    <property type="entry name" value="PRK09352.1"/>
    <property type="match status" value="1"/>
</dbReference>
<feature type="domain" description="Beta-ketoacyl-[acyl-carrier-protein] synthase III C-terminal" evidence="11">
    <location>
        <begin position="293"/>
        <end position="382"/>
    </location>
</feature>
<evidence type="ECO:0000256" key="7">
    <source>
        <dbReference type="ARBA" id="ARBA00023160"/>
    </source>
</evidence>
<feature type="active site" evidence="10">
    <location>
        <position position="339"/>
    </location>
</feature>
<dbReference type="HAMAP" id="MF_01815">
    <property type="entry name" value="FabH"/>
    <property type="match status" value="1"/>
</dbReference>
<comment type="subunit">
    <text evidence="10">Homodimer.</text>
</comment>
<feature type="active site" evidence="10">
    <location>
        <position position="169"/>
    </location>
</feature>
<evidence type="ECO:0000256" key="10">
    <source>
        <dbReference type="HAMAP-Rule" id="MF_01815"/>
    </source>
</evidence>
<dbReference type="NCBIfam" id="TIGR00747">
    <property type="entry name" value="fabH"/>
    <property type="match status" value="1"/>
</dbReference>
<keyword evidence="3 10" id="KW-0444">Lipid biosynthesis</keyword>
<keyword evidence="9 10" id="KW-0012">Acyltransferase</keyword>
<evidence type="ECO:0000259" key="12">
    <source>
        <dbReference type="Pfam" id="PF08545"/>
    </source>
</evidence>
<dbReference type="InterPro" id="IPR004655">
    <property type="entry name" value="FabH"/>
</dbReference>
<dbReference type="EC" id="2.3.1.180" evidence="10"/>
<accession>A0A517PLT6</accession>
<dbReference type="InterPro" id="IPR013747">
    <property type="entry name" value="ACP_syn_III_C"/>
</dbReference>
<dbReference type="PANTHER" id="PTHR34069">
    <property type="entry name" value="3-OXOACYL-[ACYL-CARRIER-PROTEIN] SYNTHASE 3"/>
    <property type="match status" value="1"/>
</dbReference>
<feature type="domain" description="Beta-ketoacyl-[acyl-carrier-protein] synthase III N-terminal" evidence="12">
    <location>
        <begin position="163"/>
        <end position="241"/>
    </location>
</feature>
<evidence type="ECO:0000256" key="1">
    <source>
        <dbReference type="ARBA" id="ARBA00008642"/>
    </source>
</evidence>
<comment type="subcellular location">
    <subcellularLocation>
        <location evidence="10">Cytoplasm</location>
    </subcellularLocation>
</comment>
<reference evidence="13 14" key="1">
    <citation type="submission" date="2019-02" db="EMBL/GenBank/DDBJ databases">
        <title>Deep-cultivation of Planctomycetes and their phenomic and genomic characterization uncovers novel biology.</title>
        <authorList>
            <person name="Wiegand S."/>
            <person name="Jogler M."/>
            <person name="Boedeker C."/>
            <person name="Pinto D."/>
            <person name="Vollmers J."/>
            <person name="Rivas-Marin E."/>
            <person name="Kohn T."/>
            <person name="Peeters S.H."/>
            <person name="Heuer A."/>
            <person name="Rast P."/>
            <person name="Oberbeckmann S."/>
            <person name="Bunk B."/>
            <person name="Jeske O."/>
            <person name="Meyerdierks A."/>
            <person name="Storesund J.E."/>
            <person name="Kallscheuer N."/>
            <person name="Luecker S."/>
            <person name="Lage O.M."/>
            <person name="Pohl T."/>
            <person name="Merkel B.J."/>
            <person name="Hornburger P."/>
            <person name="Mueller R.-W."/>
            <person name="Bruemmer F."/>
            <person name="Labrenz M."/>
            <person name="Spormann A.M."/>
            <person name="Op den Camp H."/>
            <person name="Overmann J."/>
            <person name="Amann R."/>
            <person name="Jetten M.S.M."/>
            <person name="Mascher T."/>
            <person name="Medema M.H."/>
            <person name="Devos D.P."/>
            <person name="Kaster A.-K."/>
            <person name="Ovreas L."/>
            <person name="Rohde M."/>
            <person name="Galperin M.Y."/>
            <person name="Jogler C."/>
        </authorList>
    </citation>
    <scope>NUCLEOTIDE SEQUENCE [LARGE SCALE GENOMIC DNA]</scope>
    <source>
        <strain evidence="13 14">HG66A1</strain>
    </source>
</reference>
<dbReference type="UniPathway" id="UPA00094"/>
<keyword evidence="7 10" id="KW-0275">Fatty acid biosynthesis</keyword>